<comment type="caution">
    <text evidence="2">The sequence shown here is derived from an EMBL/GenBank/DDBJ whole genome shotgun (WGS) entry which is preliminary data.</text>
</comment>
<protein>
    <submittedName>
        <fullName evidence="2">Uncharacterized protein</fullName>
    </submittedName>
</protein>
<organism evidence="2 3">
    <name type="scientific">Apatococcus fuscideae</name>
    <dbReference type="NCBI Taxonomy" id="2026836"/>
    <lineage>
        <taxon>Eukaryota</taxon>
        <taxon>Viridiplantae</taxon>
        <taxon>Chlorophyta</taxon>
        <taxon>core chlorophytes</taxon>
        <taxon>Trebouxiophyceae</taxon>
        <taxon>Chlorellales</taxon>
        <taxon>Chlorellaceae</taxon>
        <taxon>Apatococcus</taxon>
    </lineage>
</organism>
<gene>
    <name evidence="2" type="ORF">WJX84_003758</name>
</gene>
<evidence type="ECO:0000313" key="3">
    <source>
        <dbReference type="Proteomes" id="UP001485043"/>
    </source>
</evidence>
<evidence type="ECO:0000256" key="1">
    <source>
        <dbReference type="SAM" id="MobiDB-lite"/>
    </source>
</evidence>
<sequence>MSESDGDDVSAGPLKSKRKRNEDYTETQAKWLVKGVASRWKAWHAKGTRSSSKQEKQKWTVDLSEALIKVGTAAEYGNVSDLSVY</sequence>
<feature type="region of interest" description="Disordered" evidence="1">
    <location>
        <begin position="1"/>
        <end position="25"/>
    </location>
</feature>
<name>A0AAW1TCA8_9CHLO</name>
<dbReference type="Proteomes" id="UP001485043">
    <property type="component" value="Unassembled WGS sequence"/>
</dbReference>
<evidence type="ECO:0000313" key="2">
    <source>
        <dbReference type="EMBL" id="KAK9866933.1"/>
    </source>
</evidence>
<proteinExistence type="predicted"/>
<dbReference type="EMBL" id="JALJOV010000122">
    <property type="protein sequence ID" value="KAK9866933.1"/>
    <property type="molecule type" value="Genomic_DNA"/>
</dbReference>
<keyword evidence="3" id="KW-1185">Reference proteome</keyword>
<dbReference type="AlphaFoldDB" id="A0AAW1TCA8"/>
<accession>A0AAW1TCA8</accession>
<reference evidence="2 3" key="1">
    <citation type="journal article" date="2024" name="Nat. Commun.">
        <title>Phylogenomics reveals the evolutionary origins of lichenization in chlorophyte algae.</title>
        <authorList>
            <person name="Puginier C."/>
            <person name="Libourel C."/>
            <person name="Otte J."/>
            <person name="Skaloud P."/>
            <person name="Haon M."/>
            <person name="Grisel S."/>
            <person name="Petersen M."/>
            <person name="Berrin J.G."/>
            <person name="Delaux P.M."/>
            <person name="Dal Grande F."/>
            <person name="Keller J."/>
        </authorList>
    </citation>
    <scope>NUCLEOTIDE SEQUENCE [LARGE SCALE GENOMIC DNA]</scope>
    <source>
        <strain evidence="2 3">SAG 2523</strain>
    </source>
</reference>